<dbReference type="InterPro" id="IPR020621">
    <property type="entry name" value="ATP-PRT_HisG_long"/>
</dbReference>
<dbReference type="Gene3D" id="3.40.190.10">
    <property type="entry name" value="Periplasmic binding protein-like II"/>
    <property type="match status" value="2"/>
</dbReference>
<accession>A0A2M7QL58</accession>
<dbReference type="InterPro" id="IPR013115">
    <property type="entry name" value="HisG_C"/>
</dbReference>
<dbReference type="PANTHER" id="PTHR21403:SF8">
    <property type="entry name" value="ATP PHOSPHORIBOSYLTRANSFERASE"/>
    <property type="match status" value="1"/>
</dbReference>
<reference evidence="22" key="1">
    <citation type="submission" date="2017-09" db="EMBL/GenBank/DDBJ databases">
        <title>Depth-based differentiation of microbial function through sediment-hosted aquifers and enrichment of novel symbionts in the deep terrestrial subsurface.</title>
        <authorList>
            <person name="Probst A.J."/>
            <person name="Ladd B."/>
            <person name="Jarett J.K."/>
            <person name="Geller-Mcgrath D.E."/>
            <person name="Sieber C.M.K."/>
            <person name="Emerson J.B."/>
            <person name="Anantharaman K."/>
            <person name="Thomas B.C."/>
            <person name="Malmstrom R."/>
            <person name="Stieglmeier M."/>
            <person name="Klingl A."/>
            <person name="Woyke T."/>
            <person name="Ryan C.M."/>
            <person name="Banfield J.F."/>
        </authorList>
    </citation>
    <scope>NUCLEOTIDE SEQUENCE [LARGE SCALE GENOMIC DNA]</scope>
</reference>
<evidence type="ECO:0000256" key="15">
    <source>
        <dbReference type="ARBA" id="ARBA00022842"/>
    </source>
</evidence>
<evidence type="ECO:0000256" key="1">
    <source>
        <dbReference type="ARBA" id="ARBA00000915"/>
    </source>
</evidence>
<dbReference type="PANTHER" id="PTHR21403">
    <property type="entry name" value="ATP PHOSPHORIBOSYLTRANSFERASE ATP-PRTASE"/>
    <property type="match status" value="1"/>
</dbReference>
<sequence length="289" mass="32313">MINNKLKLAIQKNGRLTEETVSFLRSSGLEFESYQQRLFSTCRNFPLEIVYVRDDDISDYVESGAVDLGVVGQNLINEIRPNVKKLLNLRYGFCSLSLAVPKESTIKSVKELENKTIATSYPSSTEYFFKKQNIKVNIIKIKGSVEITPILGIASAIVDLVSTGSTLALNDLRIIEKLYDSEAVLLANPLSLKNEKKTKIIDKLLIRFKGVLSAKNYKYVMMNAPIQILPKIKKAIPGLKSPTISPLANPGWISIQSVIKEDVFWQTIEKLKKLGASDILVLPVEKLII</sequence>
<evidence type="ECO:0000256" key="9">
    <source>
        <dbReference type="ARBA" id="ARBA00022605"/>
    </source>
</evidence>
<dbReference type="SUPFAM" id="SSF53850">
    <property type="entry name" value="Periplasmic binding protein-like II"/>
    <property type="match status" value="1"/>
</dbReference>
<dbReference type="Gene3D" id="3.30.70.120">
    <property type="match status" value="1"/>
</dbReference>
<keyword evidence="8 18" id="KW-0963">Cytoplasm</keyword>
<feature type="domain" description="ATP phosphoribosyltransferase catalytic" evidence="19">
    <location>
        <begin position="53"/>
        <end position="209"/>
    </location>
</feature>
<dbReference type="HAMAP" id="MF_00079">
    <property type="entry name" value="HisG_Long"/>
    <property type="match status" value="1"/>
</dbReference>
<protein>
    <recommendedName>
        <fullName evidence="7 18">ATP phosphoribosyltransferase</fullName>
        <shortName evidence="18">ATP-PRT</shortName>
        <shortName evidence="18">ATP-PRTase</shortName>
        <ecNumber evidence="6 18">2.4.2.17</ecNumber>
    </recommendedName>
</protein>
<comment type="pathway">
    <text evidence="4 18">Amino-acid biosynthesis; L-histidine biosynthesis; L-histidine from 5-phospho-alpha-D-ribose 1-diphosphate: step 1/9.</text>
</comment>
<evidence type="ECO:0000313" key="22">
    <source>
        <dbReference type="Proteomes" id="UP000229401"/>
    </source>
</evidence>
<evidence type="ECO:0000256" key="7">
    <source>
        <dbReference type="ARBA" id="ARBA00020998"/>
    </source>
</evidence>
<dbReference type="Pfam" id="PF08029">
    <property type="entry name" value="HisG_C"/>
    <property type="match status" value="1"/>
</dbReference>
<evidence type="ECO:0000256" key="6">
    <source>
        <dbReference type="ARBA" id="ARBA00011946"/>
    </source>
</evidence>
<evidence type="ECO:0000256" key="13">
    <source>
        <dbReference type="ARBA" id="ARBA00022741"/>
    </source>
</evidence>
<evidence type="ECO:0000259" key="20">
    <source>
        <dbReference type="Pfam" id="PF08029"/>
    </source>
</evidence>
<keyword evidence="13 18" id="KW-0547">Nucleotide-binding</keyword>
<comment type="subcellular location">
    <subcellularLocation>
        <location evidence="3 18">Cytoplasm</location>
    </subcellularLocation>
</comment>
<dbReference type="FunFam" id="3.40.190.10:FF:000008">
    <property type="entry name" value="ATP phosphoribosyltransferase"/>
    <property type="match status" value="1"/>
</dbReference>
<evidence type="ECO:0000256" key="12">
    <source>
        <dbReference type="ARBA" id="ARBA00022723"/>
    </source>
</evidence>
<dbReference type="GO" id="GO:0003879">
    <property type="term" value="F:ATP phosphoribosyltransferase activity"/>
    <property type="evidence" value="ECO:0007669"/>
    <property type="project" value="UniProtKB-UniRule"/>
</dbReference>
<evidence type="ECO:0000256" key="8">
    <source>
        <dbReference type="ARBA" id="ARBA00022490"/>
    </source>
</evidence>
<dbReference type="GO" id="GO:0005524">
    <property type="term" value="F:ATP binding"/>
    <property type="evidence" value="ECO:0007669"/>
    <property type="project" value="UniProtKB-KW"/>
</dbReference>
<dbReference type="InterPro" id="IPR015867">
    <property type="entry name" value="N-reg_PII/ATP_PRibTrfase_C"/>
</dbReference>
<proteinExistence type="inferred from homology"/>
<feature type="domain" description="Histidine biosynthesis HisG C-terminal" evidence="20">
    <location>
        <begin position="214"/>
        <end position="286"/>
    </location>
</feature>
<dbReference type="NCBIfam" id="TIGR03455">
    <property type="entry name" value="HisG_C-term"/>
    <property type="match status" value="1"/>
</dbReference>
<dbReference type="Pfam" id="PF01634">
    <property type="entry name" value="HisG"/>
    <property type="match status" value="1"/>
</dbReference>
<dbReference type="FunFam" id="3.30.70.120:FF:000002">
    <property type="entry name" value="ATP phosphoribosyltransferase"/>
    <property type="match status" value="1"/>
</dbReference>
<evidence type="ECO:0000256" key="17">
    <source>
        <dbReference type="ARBA" id="ARBA00024861"/>
    </source>
</evidence>
<evidence type="ECO:0000256" key="18">
    <source>
        <dbReference type="HAMAP-Rule" id="MF_00079"/>
    </source>
</evidence>
<dbReference type="GO" id="GO:0000287">
    <property type="term" value="F:magnesium ion binding"/>
    <property type="evidence" value="ECO:0007669"/>
    <property type="project" value="UniProtKB-UniRule"/>
</dbReference>
<keyword evidence="9 18" id="KW-0028">Amino-acid biosynthesis</keyword>
<evidence type="ECO:0000256" key="3">
    <source>
        <dbReference type="ARBA" id="ARBA00004496"/>
    </source>
</evidence>
<keyword evidence="12 18" id="KW-0479">Metal-binding</keyword>
<comment type="caution">
    <text evidence="21">The sequence shown here is derived from an EMBL/GenBank/DDBJ whole genome shotgun (WGS) entry which is preliminary data.</text>
</comment>
<dbReference type="UniPathway" id="UPA00031">
    <property type="reaction ID" value="UER00006"/>
</dbReference>
<evidence type="ECO:0000313" key="21">
    <source>
        <dbReference type="EMBL" id="PIY72580.1"/>
    </source>
</evidence>
<evidence type="ECO:0000256" key="4">
    <source>
        <dbReference type="ARBA" id="ARBA00004667"/>
    </source>
</evidence>
<evidence type="ECO:0000256" key="2">
    <source>
        <dbReference type="ARBA" id="ARBA00001946"/>
    </source>
</evidence>
<comment type="activity regulation">
    <text evidence="18">Feedback inhibited by histidine.</text>
</comment>
<dbReference type="GO" id="GO:0005737">
    <property type="term" value="C:cytoplasm"/>
    <property type="evidence" value="ECO:0007669"/>
    <property type="project" value="UniProtKB-SubCell"/>
</dbReference>
<keyword evidence="15 18" id="KW-0460">Magnesium</keyword>
<organism evidence="21 22">
    <name type="scientific">Candidatus Roizmanbacteria bacterium CG_4_10_14_0_8_um_filter_33_9</name>
    <dbReference type="NCBI Taxonomy" id="1974826"/>
    <lineage>
        <taxon>Bacteria</taxon>
        <taxon>Candidatus Roizmaniibacteriota</taxon>
    </lineage>
</organism>
<evidence type="ECO:0000256" key="5">
    <source>
        <dbReference type="ARBA" id="ARBA00007955"/>
    </source>
</evidence>
<name>A0A2M7QL58_9BACT</name>
<comment type="function">
    <text evidence="17 18">Catalyzes the condensation of ATP and 5-phosphoribose 1-diphosphate to form N'-(5'-phosphoribosyl)-ATP (PR-ATP). Has a crucial role in the pathway because the rate of histidine biosynthesis seems to be controlled primarily by regulation of HisG enzymatic activity.</text>
</comment>
<dbReference type="AlphaFoldDB" id="A0A2M7QL58"/>
<evidence type="ECO:0000259" key="19">
    <source>
        <dbReference type="Pfam" id="PF01634"/>
    </source>
</evidence>
<comment type="catalytic activity">
    <reaction evidence="1 18">
        <text>1-(5-phospho-beta-D-ribosyl)-ATP + diphosphate = 5-phospho-alpha-D-ribose 1-diphosphate + ATP</text>
        <dbReference type="Rhea" id="RHEA:18473"/>
        <dbReference type="ChEBI" id="CHEBI:30616"/>
        <dbReference type="ChEBI" id="CHEBI:33019"/>
        <dbReference type="ChEBI" id="CHEBI:58017"/>
        <dbReference type="ChEBI" id="CHEBI:73183"/>
        <dbReference type="EC" id="2.4.2.17"/>
    </reaction>
</comment>
<dbReference type="InterPro" id="IPR013820">
    <property type="entry name" value="ATP_PRibTrfase_cat"/>
</dbReference>
<keyword evidence="16 18" id="KW-0368">Histidine biosynthesis</keyword>
<keyword evidence="10 18" id="KW-0328">Glycosyltransferase</keyword>
<dbReference type="SUPFAM" id="SSF54913">
    <property type="entry name" value="GlnB-like"/>
    <property type="match status" value="1"/>
</dbReference>
<evidence type="ECO:0000256" key="11">
    <source>
        <dbReference type="ARBA" id="ARBA00022679"/>
    </source>
</evidence>
<gene>
    <name evidence="18" type="primary">hisG</name>
    <name evidence="21" type="ORF">COY87_00175</name>
</gene>
<dbReference type="InterPro" id="IPR018198">
    <property type="entry name" value="ATP_PRibTrfase_CS"/>
</dbReference>
<comment type="cofactor">
    <cofactor evidence="2 18">
        <name>Mg(2+)</name>
        <dbReference type="ChEBI" id="CHEBI:18420"/>
    </cofactor>
</comment>
<dbReference type="NCBIfam" id="TIGR00070">
    <property type="entry name" value="hisG"/>
    <property type="match status" value="1"/>
</dbReference>
<evidence type="ECO:0000256" key="14">
    <source>
        <dbReference type="ARBA" id="ARBA00022840"/>
    </source>
</evidence>
<evidence type="ECO:0000256" key="16">
    <source>
        <dbReference type="ARBA" id="ARBA00023102"/>
    </source>
</evidence>
<evidence type="ECO:0000256" key="10">
    <source>
        <dbReference type="ARBA" id="ARBA00022676"/>
    </source>
</evidence>
<dbReference type="EC" id="2.4.2.17" evidence="6 18"/>
<keyword evidence="11 18" id="KW-0808">Transferase</keyword>
<dbReference type="EMBL" id="PFLI01000007">
    <property type="protein sequence ID" value="PIY72580.1"/>
    <property type="molecule type" value="Genomic_DNA"/>
</dbReference>
<dbReference type="GO" id="GO:0000105">
    <property type="term" value="P:L-histidine biosynthetic process"/>
    <property type="evidence" value="ECO:0007669"/>
    <property type="project" value="UniProtKB-UniRule"/>
</dbReference>
<dbReference type="InterPro" id="IPR011322">
    <property type="entry name" value="N-reg_PII-like_a/b"/>
</dbReference>
<dbReference type="Proteomes" id="UP000229401">
    <property type="component" value="Unassembled WGS sequence"/>
</dbReference>
<keyword evidence="14 18" id="KW-0067">ATP-binding</keyword>
<comment type="similarity">
    <text evidence="5 18">Belongs to the ATP phosphoribosyltransferase family. Long subfamily.</text>
</comment>
<dbReference type="InterPro" id="IPR001348">
    <property type="entry name" value="ATP_PRibTrfase_HisG"/>
</dbReference>
<dbReference type="PROSITE" id="PS01316">
    <property type="entry name" value="ATP_P_PHORIBOSYLTR"/>
    <property type="match status" value="1"/>
</dbReference>